<dbReference type="Pfam" id="PF19055">
    <property type="entry name" value="ABC2_membrane_7"/>
    <property type="match status" value="1"/>
</dbReference>
<gene>
    <name evidence="12" type="ORF">NKR23_g7180</name>
</gene>
<organism evidence="12 13">
    <name type="scientific">Pleurostoma richardsiae</name>
    <dbReference type="NCBI Taxonomy" id="41990"/>
    <lineage>
        <taxon>Eukaryota</taxon>
        <taxon>Fungi</taxon>
        <taxon>Dikarya</taxon>
        <taxon>Ascomycota</taxon>
        <taxon>Pezizomycotina</taxon>
        <taxon>Sordariomycetes</taxon>
        <taxon>Sordariomycetidae</taxon>
        <taxon>Calosphaeriales</taxon>
        <taxon>Pleurostomataceae</taxon>
        <taxon>Pleurostoma</taxon>
    </lineage>
</organism>
<evidence type="ECO:0000256" key="6">
    <source>
        <dbReference type="ARBA" id="ARBA00022840"/>
    </source>
</evidence>
<comment type="caution">
    <text evidence="12">The sequence shown here is derived from an EMBL/GenBank/DDBJ whole genome shotgun (WGS) entry which is preliminary data.</text>
</comment>
<evidence type="ECO:0000256" key="7">
    <source>
        <dbReference type="ARBA" id="ARBA00022989"/>
    </source>
</evidence>
<dbReference type="Pfam" id="PF14510">
    <property type="entry name" value="ABC_trans_N"/>
    <property type="match status" value="1"/>
</dbReference>
<evidence type="ECO:0000256" key="5">
    <source>
        <dbReference type="ARBA" id="ARBA00022741"/>
    </source>
</evidence>
<dbReference type="Pfam" id="PF01061">
    <property type="entry name" value="ABC2_membrane"/>
    <property type="match status" value="2"/>
</dbReference>
<feature type="transmembrane region" description="Helical" evidence="10">
    <location>
        <begin position="546"/>
        <end position="568"/>
    </location>
</feature>
<evidence type="ECO:0000259" key="11">
    <source>
        <dbReference type="PROSITE" id="PS50893"/>
    </source>
</evidence>
<evidence type="ECO:0000256" key="3">
    <source>
        <dbReference type="ARBA" id="ARBA00022448"/>
    </source>
</evidence>
<protein>
    <submittedName>
        <fullName evidence="12">ABC transporter cdr4</fullName>
    </submittedName>
</protein>
<keyword evidence="5" id="KW-0547">Nucleotide-binding</keyword>
<evidence type="ECO:0000256" key="2">
    <source>
        <dbReference type="ARBA" id="ARBA00006012"/>
    </source>
</evidence>
<feature type="transmembrane region" description="Helical" evidence="10">
    <location>
        <begin position="1338"/>
        <end position="1357"/>
    </location>
</feature>
<dbReference type="InterPro" id="IPR003439">
    <property type="entry name" value="ABC_transporter-like_ATP-bd"/>
</dbReference>
<dbReference type="PANTHER" id="PTHR19241">
    <property type="entry name" value="ATP-BINDING CASSETTE TRANSPORTER"/>
    <property type="match status" value="1"/>
</dbReference>
<evidence type="ECO:0000256" key="1">
    <source>
        <dbReference type="ARBA" id="ARBA00004141"/>
    </source>
</evidence>
<feature type="transmembrane region" description="Helical" evidence="10">
    <location>
        <begin position="656"/>
        <end position="676"/>
    </location>
</feature>
<dbReference type="InterPro" id="IPR034001">
    <property type="entry name" value="ABCG_PDR_1"/>
</dbReference>
<dbReference type="InterPro" id="IPR043926">
    <property type="entry name" value="ABCG_dom"/>
</dbReference>
<accession>A0AA38VDL4</accession>
<dbReference type="InterPro" id="IPR013525">
    <property type="entry name" value="ABC2_TM"/>
</dbReference>
<dbReference type="GO" id="GO:0005524">
    <property type="term" value="F:ATP binding"/>
    <property type="evidence" value="ECO:0007669"/>
    <property type="project" value="UniProtKB-KW"/>
</dbReference>
<dbReference type="Pfam" id="PF00005">
    <property type="entry name" value="ABC_tran"/>
    <property type="match status" value="2"/>
</dbReference>
<comment type="similarity">
    <text evidence="2">Belongs to the ABC transporter superfamily. ABCG family. PDR (TC 3.A.1.205) subfamily.</text>
</comment>
<dbReference type="CDD" id="cd03232">
    <property type="entry name" value="ABCG_PDR_domain2"/>
    <property type="match status" value="1"/>
</dbReference>
<dbReference type="InterPro" id="IPR003593">
    <property type="entry name" value="AAA+_ATPase"/>
</dbReference>
<dbReference type="InterPro" id="IPR027417">
    <property type="entry name" value="P-loop_NTPase"/>
</dbReference>
<feature type="transmembrane region" description="Helical" evidence="10">
    <location>
        <begin position="580"/>
        <end position="602"/>
    </location>
</feature>
<feature type="compositionally biased region" description="Basic and acidic residues" evidence="9">
    <location>
        <begin position="48"/>
        <end position="64"/>
    </location>
</feature>
<dbReference type="InterPro" id="IPR034003">
    <property type="entry name" value="ABCG_PDR_2"/>
</dbReference>
<evidence type="ECO:0000313" key="12">
    <source>
        <dbReference type="EMBL" id="KAJ9142455.1"/>
    </source>
</evidence>
<dbReference type="CDD" id="cd03233">
    <property type="entry name" value="ABCG_PDR_domain1"/>
    <property type="match status" value="1"/>
</dbReference>
<dbReference type="EMBL" id="JANBVO010000022">
    <property type="protein sequence ID" value="KAJ9142455.1"/>
    <property type="molecule type" value="Genomic_DNA"/>
</dbReference>
<feature type="region of interest" description="Disordered" evidence="9">
    <location>
        <begin position="28"/>
        <end position="87"/>
    </location>
</feature>
<evidence type="ECO:0000256" key="8">
    <source>
        <dbReference type="ARBA" id="ARBA00023136"/>
    </source>
</evidence>
<keyword evidence="8 10" id="KW-0472">Membrane</keyword>
<feature type="transmembrane region" description="Helical" evidence="10">
    <location>
        <begin position="688"/>
        <end position="709"/>
    </location>
</feature>
<evidence type="ECO:0000256" key="4">
    <source>
        <dbReference type="ARBA" id="ARBA00022692"/>
    </source>
</evidence>
<feature type="transmembrane region" description="Helical" evidence="10">
    <location>
        <begin position="1217"/>
        <end position="1236"/>
    </location>
</feature>
<dbReference type="GO" id="GO:0016020">
    <property type="term" value="C:membrane"/>
    <property type="evidence" value="ECO:0007669"/>
    <property type="project" value="UniProtKB-SubCell"/>
</dbReference>
<dbReference type="SUPFAM" id="SSF52540">
    <property type="entry name" value="P-loop containing nucleoside triphosphate hydrolases"/>
    <property type="match status" value="2"/>
</dbReference>
<dbReference type="FunFam" id="3.40.50.300:FF:000054">
    <property type="entry name" value="ABC multidrug transporter atrF"/>
    <property type="match status" value="1"/>
</dbReference>
<name>A0AA38VDL4_9PEZI</name>
<keyword evidence="7 10" id="KW-1133">Transmembrane helix</keyword>
<dbReference type="Proteomes" id="UP001174694">
    <property type="component" value="Unassembled WGS sequence"/>
</dbReference>
<dbReference type="InterPro" id="IPR029481">
    <property type="entry name" value="ABC_trans_N"/>
</dbReference>
<feature type="domain" description="ABC transporter" evidence="11">
    <location>
        <begin position="880"/>
        <end position="1122"/>
    </location>
</feature>
<reference evidence="12" key="1">
    <citation type="submission" date="2022-07" db="EMBL/GenBank/DDBJ databases">
        <title>Fungi with potential for degradation of polypropylene.</title>
        <authorList>
            <person name="Gostincar C."/>
        </authorList>
    </citation>
    <scope>NUCLEOTIDE SEQUENCE</scope>
    <source>
        <strain evidence="12">EXF-13308</strain>
    </source>
</reference>
<dbReference type="SMART" id="SM00382">
    <property type="entry name" value="AAA"/>
    <property type="match status" value="2"/>
</dbReference>
<evidence type="ECO:0000313" key="13">
    <source>
        <dbReference type="Proteomes" id="UP001174694"/>
    </source>
</evidence>
<evidence type="ECO:0000256" key="10">
    <source>
        <dbReference type="SAM" id="Phobius"/>
    </source>
</evidence>
<dbReference type="PROSITE" id="PS50893">
    <property type="entry name" value="ABC_TRANSPORTER_2"/>
    <property type="match status" value="2"/>
</dbReference>
<dbReference type="Gene3D" id="3.40.50.300">
    <property type="entry name" value="P-loop containing nucleotide triphosphate hydrolases"/>
    <property type="match status" value="2"/>
</dbReference>
<dbReference type="GO" id="GO:0016887">
    <property type="term" value="F:ATP hydrolysis activity"/>
    <property type="evidence" value="ECO:0007669"/>
    <property type="project" value="InterPro"/>
</dbReference>
<feature type="transmembrane region" description="Helical" evidence="10">
    <location>
        <begin position="1369"/>
        <end position="1387"/>
    </location>
</feature>
<feature type="domain" description="ABC transporter" evidence="11">
    <location>
        <begin position="181"/>
        <end position="435"/>
    </location>
</feature>
<keyword evidence="13" id="KW-1185">Reference proteome</keyword>
<dbReference type="Pfam" id="PF06422">
    <property type="entry name" value="PDR_CDR"/>
    <property type="match status" value="2"/>
</dbReference>
<feature type="transmembrane region" description="Helical" evidence="10">
    <location>
        <begin position="1291"/>
        <end position="1318"/>
    </location>
</feature>
<proteinExistence type="inferred from homology"/>
<dbReference type="GO" id="GO:0140359">
    <property type="term" value="F:ABC-type transporter activity"/>
    <property type="evidence" value="ECO:0007669"/>
    <property type="project" value="InterPro"/>
</dbReference>
<keyword evidence="3" id="KW-0813">Transport</keyword>
<dbReference type="FunFam" id="3.40.50.300:FF:000881">
    <property type="entry name" value="ABC multidrug transporter A-1"/>
    <property type="match status" value="1"/>
</dbReference>
<feature type="transmembrane region" description="Helical" evidence="10">
    <location>
        <begin position="1248"/>
        <end position="1271"/>
    </location>
</feature>
<feature type="transmembrane region" description="Helical" evidence="10">
    <location>
        <begin position="796"/>
        <end position="816"/>
    </location>
</feature>
<feature type="compositionally biased region" description="Acidic residues" evidence="9">
    <location>
        <begin position="74"/>
        <end position="83"/>
    </location>
</feature>
<keyword evidence="4 10" id="KW-0812">Transmembrane</keyword>
<keyword evidence="6" id="KW-0067">ATP-binding</keyword>
<feature type="transmembrane region" description="Helical" evidence="10">
    <location>
        <begin position="1490"/>
        <end position="1509"/>
    </location>
</feature>
<dbReference type="InterPro" id="IPR010929">
    <property type="entry name" value="PDR_CDR_ABC"/>
</dbReference>
<comment type="subcellular location">
    <subcellularLocation>
        <location evidence="1">Membrane</location>
        <topology evidence="1">Multi-pass membrane protein</topology>
    </subcellularLocation>
</comment>
<sequence length="1522" mass="169067">MAFVGTGAFGSYDHTAQTVGMPALARTGTHDAADEPDAAVTAQSPENDPSHTRDTSVTEADGKEVTPGPGTETASEDDGDSDEEGRRNSMVHALARRMTSQSHYSGIAGENPFFASADDVDSPLNPNGKRFKARAWAKAVVSMVAEQGHGFRTAGVCFQHLNVYGFGAATDYQKDVANVWLEAAGLVRRLFGHGKRRIDILRDFDGVVNKGEMLVVLGPPGSGCTTFLKTVAGEHNGIYVDDKSYFNYQGMTAKEMHSQHRGEAIYTAEVDVHFPQLSVGDTLTFAAHARAPRHLPPGVNRTLFANHLRDVVMAMFGISHTINTRVGNEYVRGVSGGERKRTTIAEAALSGAPLQCWDNSTRGLDSANAIEFCKTLRLQTELFGSTACVSIYQAPQSAYDLFDKVAVLYEGRQIFFGKASDARQYFINLGFECPARATTPDFLTSMTSPRERIVRPGFEGKSPRTPDEFAVAWKNSPEFKTLQAEIEAYKQSHPLNGPDAVAFRANKKAQQARGQRVSSPFTMSYGQQVLLCLWRGWRRLMGDPSLTLGALIGNFIMSLIVSSVFYNLDTTTSAFFQRGALLFFACLMNAFASALEILTLYAQRPIVEKHNRYALYHPSAEAVASMLCDMPYKVVNAIIFNLTLYFMTNLRREPGAFFFFLLISFATVLAMSMIFRTIASASRTLSQAMVPAALIILALVIFTGFAIPIDYMLGWCRWMNYLDPLAYAFEALMVNEFHERHYRCTEYVPSSQVSGYENVGNLNHVCSAVGAVAGSSYVNGDAYINASFQYFHAHKWRNFGVILAFTLFFLLTYIIAAELVSEKKSKGEVLVFRRGYKPAVFKEQKGDAESGALASGPVVAAEKTVQEKDAAFIQKQTSVFHWNDVCYDVKIKSETRRILDHVDGWVKPGTLTALMGVSGAGKTTLLDCLADRISMGVITGEMLVDGHPRDTSFQRKTGYVQQQDLHLQTTTVREALNFSALLRQPAHIPRKEKLAYVDEVIKLLDMEEYADAVVGVPGEGLNVEQRKRLTIGVELAAKPPLLLFVDEPTSGLDSQTSWAILDLLEKLTKNGQAILCTIHQPSAMLFQRFDRLLFLAKGGKTVYFGDIGENSKTLTTYFERNGGAPCPPDANPAEWMLEVIGAAPGSATDIDWFRTWRDSPEYGQVQAELQHLKAQSGREESATDKGSYREFAASLPVQLLEVSQRVFQQYWRTPSYIYSKAALCILVALFIGFVFYKAPNTIQGLQNQMFAIFNLLTVFGQLVQQTMPHFVIQRSLYEVRERPSKVYSWKVFMLSQIIVELPWNTLMAVLMYFCWYYPVGLYRNAEPADQVTERGALMFLLLLGFLLFTSTFTDFIIAGFETAEGGGNIANLLFTLCLIFCGVLANPDTLPRFWIFMYRVSPFTYIVSAMLSTAVANTDVVCASNELLHFEPPQGMSCGDYMSNYINTVGGYLTNPNSTDTCTFCTVSDTNVFLASVSADYNDRWRNFGIIWAFIIFNMFAALGLYWLARVPKGKKTKEKKE</sequence>
<evidence type="ECO:0000256" key="9">
    <source>
        <dbReference type="SAM" id="MobiDB-lite"/>
    </source>
</evidence>